<dbReference type="Proteomes" id="UP000030147">
    <property type="component" value="Unassembled WGS sequence"/>
</dbReference>
<comment type="similarity">
    <text evidence="1">Belongs to the UPF0342 family.</text>
</comment>
<dbReference type="EMBL" id="AVBF01000034">
    <property type="protein sequence ID" value="KGP72249.1"/>
    <property type="molecule type" value="Genomic_DNA"/>
</dbReference>
<dbReference type="OrthoDB" id="9811402at2"/>
<proteinExistence type="inferred from homology"/>
<organism evidence="2 3">
    <name type="scientific">Pontibacillus yanchengensis Y32</name>
    <dbReference type="NCBI Taxonomy" id="1385514"/>
    <lineage>
        <taxon>Bacteria</taxon>
        <taxon>Bacillati</taxon>
        <taxon>Bacillota</taxon>
        <taxon>Bacilli</taxon>
        <taxon>Bacillales</taxon>
        <taxon>Bacillaceae</taxon>
        <taxon>Pontibacillus</taxon>
    </lineage>
</organism>
<dbReference type="InterPro" id="IPR010368">
    <property type="entry name" value="Com_YlbF"/>
</dbReference>
<gene>
    <name evidence="2" type="ORF">N782_13400</name>
</gene>
<dbReference type="AlphaFoldDB" id="A0A0A2T9N2"/>
<evidence type="ECO:0000313" key="3">
    <source>
        <dbReference type="Proteomes" id="UP000030147"/>
    </source>
</evidence>
<evidence type="ECO:0000313" key="2">
    <source>
        <dbReference type="EMBL" id="KGP72249.1"/>
    </source>
</evidence>
<dbReference type="HAMAP" id="MF_01526">
    <property type="entry name" value="UPF0342"/>
    <property type="match status" value="1"/>
</dbReference>
<dbReference type="eggNOG" id="COG3679">
    <property type="taxonomic scope" value="Bacteria"/>
</dbReference>
<keyword evidence="3" id="KW-1185">Reference proteome</keyword>
<evidence type="ECO:0000256" key="1">
    <source>
        <dbReference type="HAMAP-Rule" id="MF_01526"/>
    </source>
</evidence>
<dbReference type="Pfam" id="PF06133">
    <property type="entry name" value="Com_YlbF"/>
    <property type="match status" value="1"/>
</dbReference>
<accession>A0A0A2T9N2</accession>
<name>A0A0A2T9N2_9BACI</name>
<dbReference type="STRING" id="1385514.N782_13400"/>
<comment type="caution">
    <text evidence="2">The sequence shown here is derived from an EMBL/GenBank/DDBJ whole genome shotgun (WGS) entry which is preliminary data.</text>
</comment>
<dbReference type="Gene3D" id="1.20.1500.10">
    <property type="entry name" value="YheA/YmcA-like"/>
    <property type="match status" value="1"/>
</dbReference>
<sequence>MANIYDYAYDLEKAIRESDEFQGLKQAYEAVMADEQAKEMFDNFRNTQIELQQKQMQGQEISEEEVEQARKVVETVQQHEQISKLMEEEQRLNQTINDVSKIITKPLEELYGTDEEGQQ</sequence>
<dbReference type="RefSeq" id="WP_036820490.1">
    <property type="nucleotide sequence ID" value="NZ_AVBF01000034.1"/>
</dbReference>
<protein>
    <recommendedName>
        <fullName evidence="1">UPF0342 protein N782_13400</fullName>
    </recommendedName>
</protein>
<dbReference type="InterPro" id="IPR023378">
    <property type="entry name" value="YheA/YmcA-like_dom_sf"/>
</dbReference>
<dbReference type="SUPFAM" id="SSF158622">
    <property type="entry name" value="YheA/YmcA-like"/>
    <property type="match status" value="1"/>
</dbReference>
<reference evidence="2 3" key="1">
    <citation type="journal article" date="2015" name="Stand. Genomic Sci.">
        <title>High quality draft genome sequence of the moderately halophilic bacterium Pontibacillus yanchengensis Y32(T) and comparison among Pontibacillus genomes.</title>
        <authorList>
            <person name="Huang J."/>
            <person name="Qiao Z.X."/>
            <person name="Tang J.W."/>
            <person name="Wang G."/>
        </authorList>
    </citation>
    <scope>NUCLEOTIDE SEQUENCE [LARGE SCALE GENOMIC DNA]</scope>
    <source>
        <strain evidence="2 3">Y32</strain>
    </source>
</reference>